<sequence>MKGELAIEVVIERSFARQSGDAWRTVLDACLPVMHLIDTRRFIPYGIKHVKNVAVSLLGPKNYKDVPPMMGTEDYFYSEIVPAAFYYIGVRFVDIIQLYD</sequence>
<reference evidence="1" key="1">
    <citation type="journal article" date="2022" name="Front. Genet.">
        <title>Chromosome-Scale Assembly of the Dendrobium nobile Genome Provides Insights Into the Molecular Mechanism of the Biosynthesis of the Medicinal Active Ingredient of Dendrobium.</title>
        <authorList>
            <person name="Xu Q."/>
            <person name="Niu S.-C."/>
            <person name="Li K.-L."/>
            <person name="Zheng P.-J."/>
            <person name="Zhang X.-J."/>
            <person name="Jia Y."/>
            <person name="Liu Y."/>
            <person name="Niu Y.-X."/>
            <person name="Yu L.-H."/>
            <person name="Chen D.-F."/>
            <person name="Zhang G.-Q."/>
        </authorList>
    </citation>
    <scope>NUCLEOTIDE SEQUENCE</scope>
    <source>
        <tissue evidence="1">Leaf</tissue>
    </source>
</reference>
<organism evidence="1 2">
    <name type="scientific">Dendrobium nobile</name>
    <name type="common">Orchid</name>
    <dbReference type="NCBI Taxonomy" id="94219"/>
    <lineage>
        <taxon>Eukaryota</taxon>
        <taxon>Viridiplantae</taxon>
        <taxon>Streptophyta</taxon>
        <taxon>Embryophyta</taxon>
        <taxon>Tracheophyta</taxon>
        <taxon>Spermatophyta</taxon>
        <taxon>Magnoliopsida</taxon>
        <taxon>Liliopsida</taxon>
        <taxon>Asparagales</taxon>
        <taxon>Orchidaceae</taxon>
        <taxon>Epidendroideae</taxon>
        <taxon>Malaxideae</taxon>
        <taxon>Dendrobiinae</taxon>
        <taxon>Dendrobium</taxon>
    </lineage>
</organism>
<evidence type="ECO:0000313" key="1">
    <source>
        <dbReference type="EMBL" id="KAI0524635.1"/>
    </source>
</evidence>
<dbReference type="Proteomes" id="UP000829196">
    <property type="component" value="Unassembled WGS sequence"/>
</dbReference>
<proteinExistence type="predicted"/>
<name>A0A8T3C468_DENNO</name>
<dbReference type="EMBL" id="JAGYWB010000004">
    <property type="protein sequence ID" value="KAI0524635.1"/>
    <property type="molecule type" value="Genomic_DNA"/>
</dbReference>
<dbReference type="AlphaFoldDB" id="A0A8T3C468"/>
<comment type="caution">
    <text evidence="1">The sequence shown here is derived from an EMBL/GenBank/DDBJ whole genome shotgun (WGS) entry which is preliminary data.</text>
</comment>
<protein>
    <submittedName>
        <fullName evidence="1">Uncharacterized protein</fullName>
    </submittedName>
</protein>
<dbReference type="OrthoDB" id="1926397at2759"/>
<keyword evidence="2" id="KW-1185">Reference proteome</keyword>
<accession>A0A8T3C468</accession>
<evidence type="ECO:0000313" key="2">
    <source>
        <dbReference type="Proteomes" id="UP000829196"/>
    </source>
</evidence>
<gene>
    <name evidence="1" type="ORF">KFK09_004012</name>
</gene>